<name>A0AAF0W5Q2_DAUCS</name>
<evidence type="ECO:0000256" key="2">
    <source>
        <dbReference type="ARBA" id="ARBA00022737"/>
    </source>
</evidence>
<dbReference type="Gene3D" id="1.25.40.10">
    <property type="entry name" value="Tetratricopeptide repeat domain"/>
    <property type="match status" value="3"/>
</dbReference>
<reference evidence="4" key="2">
    <citation type="submission" date="2022-03" db="EMBL/GenBank/DDBJ databases">
        <title>Draft title - Genomic analysis of global carrot germplasm unveils the trajectory of domestication and the origin of high carotenoid orange carrot.</title>
        <authorList>
            <person name="Iorizzo M."/>
            <person name="Ellison S."/>
            <person name="Senalik D."/>
            <person name="Macko-Podgorni A."/>
            <person name="Grzebelus D."/>
            <person name="Bostan H."/>
            <person name="Rolling W."/>
            <person name="Curaba J."/>
            <person name="Simon P."/>
        </authorList>
    </citation>
    <scope>NUCLEOTIDE SEQUENCE</scope>
    <source>
        <tissue evidence="4">Leaf</tissue>
    </source>
</reference>
<dbReference type="InterPro" id="IPR044179">
    <property type="entry name" value="PPR5-like"/>
</dbReference>
<proteinExistence type="inferred from homology"/>
<protein>
    <recommendedName>
        <fullName evidence="6">Pentacotripeptide-repeat region of PRORP domain-containing protein</fullName>
    </recommendedName>
</protein>
<dbReference type="InterPro" id="IPR011990">
    <property type="entry name" value="TPR-like_helical_dom_sf"/>
</dbReference>
<dbReference type="PANTHER" id="PTHR47874">
    <property type="entry name" value="EXPRESSED PROTEIN"/>
    <property type="match status" value="1"/>
</dbReference>
<dbReference type="AlphaFoldDB" id="A0AAF0W5Q2"/>
<dbReference type="NCBIfam" id="TIGR00756">
    <property type="entry name" value="PPR"/>
    <property type="match status" value="2"/>
</dbReference>
<dbReference type="PANTHER" id="PTHR47874:SF1">
    <property type="entry name" value="OS05G0407900 PROTEIN"/>
    <property type="match status" value="1"/>
</dbReference>
<accession>A0AAF0W5Q2</accession>
<keyword evidence="5" id="KW-1185">Reference proteome</keyword>
<dbReference type="PROSITE" id="PS51375">
    <property type="entry name" value="PPR"/>
    <property type="match status" value="2"/>
</dbReference>
<dbReference type="GO" id="GO:0003729">
    <property type="term" value="F:mRNA binding"/>
    <property type="evidence" value="ECO:0007669"/>
    <property type="project" value="InterPro"/>
</dbReference>
<dbReference type="KEGG" id="dcr:108215558"/>
<keyword evidence="2" id="KW-0677">Repeat</keyword>
<evidence type="ECO:0000313" key="5">
    <source>
        <dbReference type="Proteomes" id="UP000077755"/>
    </source>
</evidence>
<sequence>MKRVWKISSESAQSKLSLLKHKTLFSKTPFLITNNYFIKLRFNWLFLAHSNCSQSAVHSNAFPNIVGLFDNRWSNAEIQSKQDLVQKVSVLRDELIWVSGYGQNEIFRVLDEKGRWFFKGCANGNAFVELLRQLESWPRCALEVCNWRRKLADDDFPLPMTSEEYAKAIRIAGRSRNVALAVELFTEAANKRIKTATTYNALMGAYMHNEYTYMCQLLFRDFKMDKSCRPTVVTYNILLSVFGRLRFIDQMEAMLQEMKNLNIFPNRTTYNALISGYFTASMWDSMEKTYAVMEARGIKPDVNTHMMMLRGYAYSGELKKMEEIYELISYHLLEHKEFSLIRAMIYAYCESTSSNRVNRIEELLGLIPKNDYKPWLNAILIKLYAQENILDAMESYIEEAFERCTSITTVNVMRCIVSSYYRANAVDKLANFVKRAERAGWKIRRSWYHCKMILYSSQNRLAEMEGVLYEMKNLCIQTTPGTFLILHRAYLEHGQKHKLDQVLGVMCTHGYGIPSNTVES</sequence>
<feature type="repeat" description="PPR" evidence="3">
    <location>
        <begin position="231"/>
        <end position="265"/>
    </location>
</feature>
<dbReference type="Proteomes" id="UP000077755">
    <property type="component" value="Chromosome 1"/>
</dbReference>
<comment type="similarity">
    <text evidence="1">Belongs to the PPR family. P subfamily.</text>
</comment>
<evidence type="ECO:0000256" key="3">
    <source>
        <dbReference type="PROSITE-ProRule" id="PRU00708"/>
    </source>
</evidence>
<dbReference type="InterPro" id="IPR002885">
    <property type="entry name" value="PPR_rpt"/>
</dbReference>
<dbReference type="EMBL" id="CP093343">
    <property type="protein sequence ID" value="WOG83735.1"/>
    <property type="molecule type" value="Genomic_DNA"/>
</dbReference>
<evidence type="ECO:0000313" key="4">
    <source>
        <dbReference type="EMBL" id="WOG83735.1"/>
    </source>
</evidence>
<evidence type="ECO:0000256" key="1">
    <source>
        <dbReference type="ARBA" id="ARBA00007626"/>
    </source>
</evidence>
<reference evidence="4" key="1">
    <citation type="journal article" date="2016" name="Nat. Genet.">
        <title>A high-quality carrot genome assembly provides new insights into carotenoid accumulation and asterid genome evolution.</title>
        <authorList>
            <person name="Iorizzo M."/>
            <person name="Ellison S."/>
            <person name="Senalik D."/>
            <person name="Zeng P."/>
            <person name="Satapoomin P."/>
            <person name="Huang J."/>
            <person name="Bowman M."/>
            <person name="Iovene M."/>
            <person name="Sanseverino W."/>
            <person name="Cavagnaro P."/>
            <person name="Yildiz M."/>
            <person name="Macko-Podgorni A."/>
            <person name="Moranska E."/>
            <person name="Grzebelus E."/>
            <person name="Grzebelus D."/>
            <person name="Ashrafi H."/>
            <person name="Zheng Z."/>
            <person name="Cheng S."/>
            <person name="Spooner D."/>
            <person name="Van Deynze A."/>
            <person name="Simon P."/>
        </authorList>
    </citation>
    <scope>NUCLEOTIDE SEQUENCE</scope>
    <source>
        <tissue evidence="4">Leaf</tissue>
    </source>
</reference>
<dbReference type="Pfam" id="PF13041">
    <property type="entry name" value="PPR_2"/>
    <property type="match status" value="1"/>
</dbReference>
<evidence type="ECO:0008006" key="6">
    <source>
        <dbReference type="Google" id="ProtNLM"/>
    </source>
</evidence>
<feature type="repeat" description="PPR" evidence="3">
    <location>
        <begin position="266"/>
        <end position="300"/>
    </location>
</feature>
<dbReference type="Pfam" id="PF01535">
    <property type="entry name" value="PPR"/>
    <property type="match status" value="1"/>
</dbReference>
<organism evidence="4 5">
    <name type="scientific">Daucus carota subsp. sativus</name>
    <name type="common">Carrot</name>
    <dbReference type="NCBI Taxonomy" id="79200"/>
    <lineage>
        <taxon>Eukaryota</taxon>
        <taxon>Viridiplantae</taxon>
        <taxon>Streptophyta</taxon>
        <taxon>Embryophyta</taxon>
        <taxon>Tracheophyta</taxon>
        <taxon>Spermatophyta</taxon>
        <taxon>Magnoliopsida</taxon>
        <taxon>eudicotyledons</taxon>
        <taxon>Gunneridae</taxon>
        <taxon>Pentapetalae</taxon>
        <taxon>asterids</taxon>
        <taxon>campanulids</taxon>
        <taxon>Apiales</taxon>
        <taxon>Apiaceae</taxon>
        <taxon>Apioideae</taxon>
        <taxon>Scandiceae</taxon>
        <taxon>Daucinae</taxon>
        <taxon>Daucus</taxon>
        <taxon>Daucus sect. Daucus</taxon>
    </lineage>
</organism>
<gene>
    <name evidence="4" type="ORF">DCAR_0102913</name>
</gene>
<dbReference type="Pfam" id="PF13812">
    <property type="entry name" value="PPR_3"/>
    <property type="match status" value="1"/>
</dbReference>